<name>A0ACB7RIZ5_HYAAI</name>
<dbReference type="Proteomes" id="UP000821845">
    <property type="component" value="Chromosome 9"/>
</dbReference>
<sequence>MDNLDTDTEKRYRQGLGMHGDDNKPKSPLGLNSSRKQTGDKLVYTQKITERDAIAIRRMLRKGPAVRKLVIRRISLRYFKLAFDDLDECPSLKDVLLEIECRNMDFGTTLTGVFRNLHSLDVRCDNAGSGFAGTIASYIRQNKSLRRLCIGNSCGGDKGAATLVEALKGNDTLKKFTLLTMQLSSDTLVGFAEMLTSNSTIELVDLRGVCPVEKDNISPLLEDELYDAAFKRLRIVWPQQLLPELTVLVRRQACCHVTTVNVTSSVDEAALREFFDAAAATPTLDSLEFDSEDDTFDELAIGIASLVECTTTLRHISSNMCVNCGTAHQLLAILDALKVNRSITTFKMCAESVTPQIAKCLSELLAVNNKLTCVTVCDDAVISPKAAESILPGLRINYTLTKLTVSSDPTNSEAAQELETLLERNIRLEKKAAEFVVCGADVSEQEGVDALTKLHSSVGLAKRVRKLTGKTKEEALQEIHTALARLCA</sequence>
<dbReference type="EMBL" id="CM023489">
    <property type="protein sequence ID" value="KAH6922561.1"/>
    <property type="molecule type" value="Genomic_DNA"/>
</dbReference>
<evidence type="ECO:0000313" key="2">
    <source>
        <dbReference type="Proteomes" id="UP000821845"/>
    </source>
</evidence>
<gene>
    <name evidence="1" type="ORF">HPB50_015786</name>
</gene>
<organism evidence="1 2">
    <name type="scientific">Hyalomma asiaticum</name>
    <name type="common">Tick</name>
    <dbReference type="NCBI Taxonomy" id="266040"/>
    <lineage>
        <taxon>Eukaryota</taxon>
        <taxon>Metazoa</taxon>
        <taxon>Ecdysozoa</taxon>
        <taxon>Arthropoda</taxon>
        <taxon>Chelicerata</taxon>
        <taxon>Arachnida</taxon>
        <taxon>Acari</taxon>
        <taxon>Parasitiformes</taxon>
        <taxon>Ixodida</taxon>
        <taxon>Ixodoidea</taxon>
        <taxon>Ixodidae</taxon>
        <taxon>Hyalomminae</taxon>
        <taxon>Hyalomma</taxon>
    </lineage>
</organism>
<proteinExistence type="predicted"/>
<comment type="caution">
    <text evidence="1">The sequence shown here is derived from an EMBL/GenBank/DDBJ whole genome shotgun (WGS) entry which is preliminary data.</text>
</comment>
<evidence type="ECO:0000313" key="1">
    <source>
        <dbReference type="EMBL" id="KAH6922561.1"/>
    </source>
</evidence>
<protein>
    <submittedName>
        <fullName evidence="1">Uncharacterized protein</fullName>
    </submittedName>
</protein>
<reference evidence="1" key="1">
    <citation type="submission" date="2020-05" db="EMBL/GenBank/DDBJ databases">
        <title>Large-scale comparative analyses of tick genomes elucidate their genetic diversity and vector capacities.</title>
        <authorList>
            <person name="Jia N."/>
            <person name="Wang J."/>
            <person name="Shi W."/>
            <person name="Du L."/>
            <person name="Sun Y."/>
            <person name="Zhan W."/>
            <person name="Jiang J."/>
            <person name="Wang Q."/>
            <person name="Zhang B."/>
            <person name="Ji P."/>
            <person name="Sakyi L.B."/>
            <person name="Cui X."/>
            <person name="Yuan T."/>
            <person name="Jiang B."/>
            <person name="Yang W."/>
            <person name="Lam T.T.-Y."/>
            <person name="Chang Q."/>
            <person name="Ding S."/>
            <person name="Wang X."/>
            <person name="Zhu J."/>
            <person name="Ruan X."/>
            <person name="Zhao L."/>
            <person name="Wei J."/>
            <person name="Que T."/>
            <person name="Du C."/>
            <person name="Cheng J."/>
            <person name="Dai P."/>
            <person name="Han X."/>
            <person name="Huang E."/>
            <person name="Gao Y."/>
            <person name="Liu J."/>
            <person name="Shao H."/>
            <person name="Ye R."/>
            <person name="Li L."/>
            <person name="Wei W."/>
            <person name="Wang X."/>
            <person name="Wang C."/>
            <person name="Yang T."/>
            <person name="Huo Q."/>
            <person name="Li W."/>
            <person name="Guo W."/>
            <person name="Chen H."/>
            <person name="Zhou L."/>
            <person name="Ni X."/>
            <person name="Tian J."/>
            <person name="Zhou Y."/>
            <person name="Sheng Y."/>
            <person name="Liu T."/>
            <person name="Pan Y."/>
            <person name="Xia L."/>
            <person name="Li J."/>
            <person name="Zhao F."/>
            <person name="Cao W."/>
        </authorList>
    </citation>
    <scope>NUCLEOTIDE SEQUENCE</scope>
    <source>
        <strain evidence="1">Hyas-2018</strain>
    </source>
</reference>
<keyword evidence="2" id="KW-1185">Reference proteome</keyword>
<accession>A0ACB7RIZ5</accession>